<organism evidence="1 2">
    <name type="scientific">Bhargavaea cecembensis</name>
    <dbReference type="NCBI Taxonomy" id="394098"/>
    <lineage>
        <taxon>Bacteria</taxon>
        <taxon>Bacillati</taxon>
        <taxon>Bacillota</taxon>
        <taxon>Bacilli</taxon>
        <taxon>Bacillales</taxon>
        <taxon>Caryophanaceae</taxon>
        <taxon>Bhargavaea</taxon>
    </lineage>
</organism>
<accession>A0A163F1J9</accession>
<protein>
    <submittedName>
        <fullName evidence="1">Uncharacterized protein</fullName>
    </submittedName>
</protein>
<dbReference type="RefSeq" id="WP_063181409.1">
    <property type="nucleotide sequence ID" value="NZ_LQNT01000010.1"/>
</dbReference>
<dbReference type="OrthoDB" id="2990316at2"/>
<proteinExistence type="predicted"/>
<dbReference type="Proteomes" id="UP000076490">
    <property type="component" value="Unassembled WGS sequence"/>
</dbReference>
<name>A0A163F1J9_9BACL</name>
<reference evidence="1 2" key="1">
    <citation type="submission" date="2016-01" db="EMBL/GenBank/DDBJ databases">
        <title>Whole genome sequencing of Bhargavaea cecembensis T14.</title>
        <authorList>
            <person name="Hong K.W."/>
        </authorList>
    </citation>
    <scope>NUCLEOTIDE SEQUENCE [LARGE SCALE GENOMIC DNA]</scope>
    <source>
        <strain evidence="1 2">T14</strain>
    </source>
</reference>
<sequence>MNFNYYRSELKFKGAKKHKILGVVSDLLLSKELFPRNDDLRIFIKEIFDIEFKDYIFSSRTLIVARVTRSLYLKTDKELEIVRKKLIIFFEKYNKLDVENRGTTNLSKWIKGISND</sequence>
<dbReference type="EMBL" id="LQNT01000010">
    <property type="protein sequence ID" value="KZE37731.1"/>
    <property type="molecule type" value="Genomic_DNA"/>
</dbReference>
<evidence type="ECO:0000313" key="2">
    <source>
        <dbReference type="Proteomes" id="UP000076490"/>
    </source>
</evidence>
<gene>
    <name evidence="1" type="ORF">AV656_09360</name>
</gene>
<comment type="caution">
    <text evidence="1">The sequence shown here is derived from an EMBL/GenBank/DDBJ whole genome shotgun (WGS) entry which is preliminary data.</text>
</comment>
<evidence type="ECO:0000313" key="1">
    <source>
        <dbReference type="EMBL" id="KZE37731.1"/>
    </source>
</evidence>
<dbReference type="AlphaFoldDB" id="A0A163F1J9"/>